<evidence type="ECO:0000256" key="1">
    <source>
        <dbReference type="SAM" id="Phobius"/>
    </source>
</evidence>
<keyword evidence="1" id="KW-0472">Membrane</keyword>
<sequence>MRIFQEVKNALFVFINFVSLANYGILGERLISLDDDFSATKLFTTKNISILYTSLIIFIGIRIFAFFVGRDLNDLYLHRSLNPGGTRTKLRVLGILIICEIILFGMYIFSILYPYSWSSYSNFKFILVLIVFSYILNFLNLVLIYIIHPDLLGLRYKESVKQYCQRRRRDRDVMLEI</sequence>
<dbReference type="GeneID" id="90540026"/>
<evidence type="ECO:0000313" key="2">
    <source>
        <dbReference type="EMBL" id="WUR02223.1"/>
    </source>
</evidence>
<keyword evidence="1" id="KW-1133">Transmembrane helix</keyword>
<dbReference type="AlphaFoldDB" id="A0AAX4J8D9"/>
<protein>
    <submittedName>
        <fullName evidence="2">Membrane protein</fullName>
    </submittedName>
</protein>
<dbReference type="EMBL" id="CP142726">
    <property type="protein sequence ID" value="WUR02223.1"/>
    <property type="molecule type" value="Genomic_DNA"/>
</dbReference>
<accession>A0AAX4J8D9</accession>
<gene>
    <name evidence="2" type="ORF">VNE69_01162</name>
</gene>
<feature type="transmembrane region" description="Helical" evidence="1">
    <location>
        <begin position="90"/>
        <end position="113"/>
    </location>
</feature>
<dbReference type="KEGG" id="vnx:VNE69_01162"/>
<proteinExistence type="predicted"/>
<keyword evidence="3" id="KW-1185">Reference proteome</keyword>
<evidence type="ECO:0000313" key="3">
    <source>
        <dbReference type="Proteomes" id="UP001334084"/>
    </source>
</evidence>
<feature type="transmembrane region" description="Helical" evidence="1">
    <location>
        <begin position="125"/>
        <end position="147"/>
    </location>
</feature>
<organism evidence="2 3">
    <name type="scientific">Vairimorpha necatrix</name>
    <dbReference type="NCBI Taxonomy" id="6039"/>
    <lineage>
        <taxon>Eukaryota</taxon>
        <taxon>Fungi</taxon>
        <taxon>Fungi incertae sedis</taxon>
        <taxon>Microsporidia</taxon>
        <taxon>Nosematidae</taxon>
        <taxon>Vairimorpha</taxon>
    </lineage>
</organism>
<keyword evidence="1" id="KW-0812">Transmembrane</keyword>
<name>A0AAX4J8D9_9MICR</name>
<dbReference type="RefSeq" id="XP_065328368.1">
    <property type="nucleotide sequence ID" value="XM_065472296.1"/>
</dbReference>
<reference evidence="2" key="1">
    <citation type="journal article" date="2024" name="BMC Genomics">
        <title>Functional annotation of a divergent genome using sequence and structure-based similarity.</title>
        <authorList>
            <person name="Svedberg D."/>
            <person name="Winiger R.R."/>
            <person name="Berg A."/>
            <person name="Sharma H."/>
            <person name="Tellgren-Roth C."/>
            <person name="Debrunner-Vossbrinck B.A."/>
            <person name="Vossbrinck C.R."/>
            <person name="Barandun J."/>
        </authorList>
    </citation>
    <scope>NUCLEOTIDE SEQUENCE</scope>
    <source>
        <strain evidence="2">Illinois isolate</strain>
    </source>
</reference>
<feature type="transmembrane region" description="Helical" evidence="1">
    <location>
        <begin position="7"/>
        <end position="26"/>
    </location>
</feature>
<feature type="transmembrane region" description="Helical" evidence="1">
    <location>
        <begin position="50"/>
        <end position="69"/>
    </location>
</feature>
<dbReference type="Proteomes" id="UP001334084">
    <property type="component" value="Chromosome 1"/>
</dbReference>